<dbReference type="PANTHER" id="PTHR46841">
    <property type="entry name" value="OX-2 MEMBRANE GLYCOPROTEIN"/>
    <property type="match status" value="1"/>
</dbReference>
<evidence type="ECO:0000256" key="3">
    <source>
        <dbReference type="ARBA" id="ARBA00022729"/>
    </source>
</evidence>
<dbReference type="InterPro" id="IPR013783">
    <property type="entry name" value="Ig-like_fold"/>
</dbReference>
<sequence>MEYKEVQQVTWKKSLPLGEKTMTTYSRFSGVRVNPDFQDKVEFKETELLNTSIVIKEVTEQDEGCYRCLFNTQSDGNLSGLTCIRLYELYGPVLHVRGQNSTRDVVVSCSASGRPPPSMEITVPQQELYLLKTSSDYVLNNNSTVTVTMTAVLSRFHHNSVPVGCAAQVLSLPQTKVFRMISEPAAEGESEAGNISHRRTLVIVSAVLAVSMIETSSAADRDPQRTEASMEDNI</sequence>
<dbReference type="GO" id="GO:0016020">
    <property type="term" value="C:membrane"/>
    <property type="evidence" value="ECO:0007669"/>
    <property type="project" value="UniProtKB-SubCell"/>
</dbReference>
<evidence type="ECO:0000256" key="8">
    <source>
        <dbReference type="ARBA" id="ARBA00023319"/>
    </source>
</evidence>
<dbReference type="AlphaFoldDB" id="A0AAV1HR18"/>
<dbReference type="GO" id="GO:0150079">
    <property type="term" value="P:negative regulation of neuroinflammatory response"/>
    <property type="evidence" value="ECO:0007669"/>
    <property type="project" value="TreeGrafter"/>
</dbReference>
<dbReference type="Pfam" id="PF07686">
    <property type="entry name" value="V-set"/>
    <property type="match status" value="1"/>
</dbReference>
<evidence type="ECO:0000259" key="9">
    <source>
        <dbReference type="Pfam" id="PF07686"/>
    </source>
</evidence>
<dbReference type="SUPFAM" id="SSF48726">
    <property type="entry name" value="Immunoglobulin"/>
    <property type="match status" value="2"/>
</dbReference>
<dbReference type="PANTHER" id="PTHR46841:SF7">
    <property type="entry name" value="IG-LIKE DOMAIN-CONTAINING PROTEIN"/>
    <property type="match status" value="1"/>
</dbReference>
<dbReference type="GO" id="GO:0098632">
    <property type="term" value="F:cell-cell adhesion mediator activity"/>
    <property type="evidence" value="ECO:0007669"/>
    <property type="project" value="InterPro"/>
</dbReference>
<comment type="subcellular location">
    <subcellularLocation>
        <location evidence="1">Membrane</location>
        <topology evidence="1">Single-pass membrane protein</topology>
    </subcellularLocation>
</comment>
<keyword evidence="7" id="KW-0325">Glycoprotein</keyword>
<dbReference type="GO" id="GO:0030424">
    <property type="term" value="C:axon"/>
    <property type="evidence" value="ECO:0007669"/>
    <property type="project" value="TreeGrafter"/>
</dbReference>
<keyword evidence="6" id="KW-1015">Disulfide bond</keyword>
<evidence type="ECO:0000313" key="11">
    <source>
        <dbReference type="Proteomes" id="UP001178508"/>
    </source>
</evidence>
<keyword evidence="11" id="KW-1185">Reference proteome</keyword>
<dbReference type="Proteomes" id="UP001178508">
    <property type="component" value="Chromosome 24"/>
</dbReference>
<keyword evidence="4" id="KW-1133">Transmembrane helix</keyword>
<dbReference type="GO" id="GO:0034113">
    <property type="term" value="P:heterotypic cell-cell adhesion"/>
    <property type="evidence" value="ECO:0007669"/>
    <property type="project" value="TreeGrafter"/>
</dbReference>
<evidence type="ECO:0000256" key="7">
    <source>
        <dbReference type="ARBA" id="ARBA00023180"/>
    </source>
</evidence>
<keyword evidence="3" id="KW-0732">Signal</keyword>
<feature type="domain" description="Immunoglobulin V-set" evidence="9">
    <location>
        <begin position="5"/>
        <end position="76"/>
    </location>
</feature>
<dbReference type="InterPro" id="IPR047164">
    <property type="entry name" value="OX2G-like"/>
</dbReference>
<dbReference type="EMBL" id="OY660887">
    <property type="protein sequence ID" value="CAJ1087559.1"/>
    <property type="molecule type" value="Genomic_DNA"/>
</dbReference>
<keyword evidence="2" id="KW-0812">Transmembrane</keyword>
<evidence type="ECO:0000256" key="6">
    <source>
        <dbReference type="ARBA" id="ARBA00023157"/>
    </source>
</evidence>
<gene>
    <name evidence="10" type="ORF">XNOV1_A008428</name>
</gene>
<keyword evidence="8" id="KW-0393">Immunoglobulin domain</keyword>
<protein>
    <submittedName>
        <fullName evidence="10">OX-2 membrane glycoprotein-like, partial</fullName>
    </submittedName>
</protein>
<accession>A0AAV1HR18</accession>
<evidence type="ECO:0000313" key="10">
    <source>
        <dbReference type="EMBL" id="CAJ1087559.1"/>
    </source>
</evidence>
<reference evidence="10" key="1">
    <citation type="submission" date="2023-08" db="EMBL/GenBank/DDBJ databases">
        <authorList>
            <person name="Alioto T."/>
            <person name="Alioto T."/>
            <person name="Gomez Garrido J."/>
        </authorList>
    </citation>
    <scope>NUCLEOTIDE SEQUENCE</scope>
</reference>
<dbReference type="InterPro" id="IPR036179">
    <property type="entry name" value="Ig-like_dom_sf"/>
</dbReference>
<dbReference type="InterPro" id="IPR013106">
    <property type="entry name" value="Ig_V-set"/>
</dbReference>
<evidence type="ECO:0000256" key="2">
    <source>
        <dbReference type="ARBA" id="ARBA00022692"/>
    </source>
</evidence>
<evidence type="ECO:0000256" key="1">
    <source>
        <dbReference type="ARBA" id="ARBA00004167"/>
    </source>
</evidence>
<keyword evidence="5" id="KW-0472">Membrane</keyword>
<evidence type="ECO:0000256" key="4">
    <source>
        <dbReference type="ARBA" id="ARBA00022989"/>
    </source>
</evidence>
<proteinExistence type="predicted"/>
<dbReference type="GO" id="GO:0009986">
    <property type="term" value="C:cell surface"/>
    <property type="evidence" value="ECO:0007669"/>
    <property type="project" value="TreeGrafter"/>
</dbReference>
<dbReference type="Gene3D" id="2.60.40.10">
    <property type="entry name" value="Immunoglobulins"/>
    <property type="match status" value="2"/>
</dbReference>
<organism evidence="10 11">
    <name type="scientific">Xyrichtys novacula</name>
    <name type="common">Pearly razorfish</name>
    <name type="synonym">Hemipteronotus novacula</name>
    <dbReference type="NCBI Taxonomy" id="13765"/>
    <lineage>
        <taxon>Eukaryota</taxon>
        <taxon>Metazoa</taxon>
        <taxon>Chordata</taxon>
        <taxon>Craniata</taxon>
        <taxon>Vertebrata</taxon>
        <taxon>Euteleostomi</taxon>
        <taxon>Actinopterygii</taxon>
        <taxon>Neopterygii</taxon>
        <taxon>Teleostei</taxon>
        <taxon>Neoteleostei</taxon>
        <taxon>Acanthomorphata</taxon>
        <taxon>Eupercaria</taxon>
        <taxon>Labriformes</taxon>
        <taxon>Labridae</taxon>
        <taxon>Xyrichtys</taxon>
    </lineage>
</organism>
<name>A0AAV1HR18_XYRNO</name>
<evidence type="ECO:0000256" key="5">
    <source>
        <dbReference type="ARBA" id="ARBA00023136"/>
    </source>
</evidence>
<dbReference type="GO" id="GO:0043025">
    <property type="term" value="C:neuronal cell body"/>
    <property type="evidence" value="ECO:0007669"/>
    <property type="project" value="TreeGrafter"/>
</dbReference>